<organism evidence="2 3">
    <name type="scientific">Oceanidesulfovibrio marinus</name>
    <dbReference type="NCBI Taxonomy" id="370038"/>
    <lineage>
        <taxon>Bacteria</taxon>
        <taxon>Pseudomonadati</taxon>
        <taxon>Thermodesulfobacteriota</taxon>
        <taxon>Desulfovibrionia</taxon>
        <taxon>Desulfovibrionales</taxon>
        <taxon>Desulfovibrionaceae</taxon>
        <taxon>Oceanidesulfovibrio</taxon>
    </lineage>
</organism>
<gene>
    <name evidence="2" type="ORF">DQK91_18685</name>
</gene>
<name>A0A6P1ZFC0_9BACT</name>
<dbReference type="AlphaFoldDB" id="A0A6P1ZFC0"/>
<sequence>MSMPRILLTLLACALAACPAYAAGQRPLRVSGPAIAETLPLVIMAGRNPAIEFIPWSSPDQLRALVATKAVDAALMTTATACTLRNRGIPAVVVGLFSSPLWIVSADDSPDTLQGLQDQEILLPFGVGEMPDLILQTLAGESGLRYRARHAGNAMEAVNLLLLGKARHAFLSEPAASLAVLRGARLEARPRKRLDFRETWRDVFPEHPNLCLSALVAVGEASSDPGLRVMLRSAYAEAHAWGADHPEAMKALVKDTFPALWPQIRNEPAPLTAVRILRGPQAEGSARFLLERLHGLSPASIGGALPPQGFFEVRP</sequence>
<evidence type="ECO:0000256" key="1">
    <source>
        <dbReference type="SAM" id="SignalP"/>
    </source>
</evidence>
<feature type="signal peptide" evidence="1">
    <location>
        <begin position="1"/>
        <end position="22"/>
    </location>
</feature>
<evidence type="ECO:0000313" key="2">
    <source>
        <dbReference type="EMBL" id="TVM31422.1"/>
    </source>
</evidence>
<dbReference type="Gene3D" id="3.40.190.10">
    <property type="entry name" value="Periplasmic binding protein-like II"/>
    <property type="match status" value="2"/>
</dbReference>
<comment type="caution">
    <text evidence="2">The sequence shown here is derived from an EMBL/GenBank/DDBJ whole genome shotgun (WGS) entry which is preliminary data.</text>
</comment>
<feature type="chain" id="PRO_5026904565" description="ABC transporter substrate-binding protein" evidence="1">
    <location>
        <begin position="23"/>
        <end position="315"/>
    </location>
</feature>
<accession>A0A6P1ZFC0</accession>
<keyword evidence="1" id="KW-0732">Signal</keyword>
<dbReference type="Proteomes" id="UP000434052">
    <property type="component" value="Unassembled WGS sequence"/>
</dbReference>
<reference evidence="2 3" key="1">
    <citation type="submission" date="2018-06" db="EMBL/GenBank/DDBJ databases">
        <title>Complete genome of Desulfovibrio marinus P48SEP.</title>
        <authorList>
            <person name="Crispim J.S."/>
            <person name="Vidigal P.M.P."/>
            <person name="Silva L.C.F."/>
            <person name="Araujo L.C."/>
            <person name="Laguardia C.N."/>
            <person name="Dias R.S."/>
            <person name="Sousa M.P."/>
            <person name="Paula S.O."/>
            <person name="Silva C."/>
        </authorList>
    </citation>
    <scope>NUCLEOTIDE SEQUENCE [LARGE SCALE GENOMIC DNA]</scope>
    <source>
        <strain evidence="2 3">P48SEP</strain>
    </source>
</reference>
<proteinExistence type="predicted"/>
<dbReference type="RefSeq" id="WP_144306922.1">
    <property type="nucleotide sequence ID" value="NZ_QMIF01000016.1"/>
</dbReference>
<dbReference type="SUPFAM" id="SSF53850">
    <property type="entry name" value="Periplasmic binding protein-like II"/>
    <property type="match status" value="1"/>
</dbReference>
<dbReference type="OrthoDB" id="9814375at2"/>
<evidence type="ECO:0000313" key="3">
    <source>
        <dbReference type="Proteomes" id="UP000434052"/>
    </source>
</evidence>
<dbReference type="PROSITE" id="PS51257">
    <property type="entry name" value="PROKAR_LIPOPROTEIN"/>
    <property type="match status" value="1"/>
</dbReference>
<evidence type="ECO:0008006" key="4">
    <source>
        <dbReference type="Google" id="ProtNLM"/>
    </source>
</evidence>
<dbReference type="EMBL" id="QMIF01000016">
    <property type="protein sequence ID" value="TVM31422.1"/>
    <property type="molecule type" value="Genomic_DNA"/>
</dbReference>
<protein>
    <recommendedName>
        <fullName evidence="4">ABC transporter substrate-binding protein</fullName>
    </recommendedName>
</protein>